<evidence type="ECO:0000313" key="3">
    <source>
        <dbReference type="EMBL" id="VDP84865.1"/>
    </source>
</evidence>
<dbReference type="OrthoDB" id="289038at2759"/>
<accession>A0A3P8I6B0</accession>
<dbReference type="PANTHER" id="PTHR24006">
    <property type="entry name" value="UBIQUITIN CARBOXYL-TERMINAL HYDROLASE"/>
    <property type="match status" value="1"/>
</dbReference>
<dbReference type="InterPro" id="IPR050164">
    <property type="entry name" value="Peptidase_C19"/>
</dbReference>
<evidence type="ECO:0000313" key="4">
    <source>
        <dbReference type="Proteomes" id="UP000272942"/>
    </source>
</evidence>
<gene>
    <name evidence="3" type="ORF">ECPE_LOCUS9146</name>
</gene>
<dbReference type="GO" id="GO:0004843">
    <property type="term" value="F:cysteine-type deubiquitinase activity"/>
    <property type="evidence" value="ECO:0007669"/>
    <property type="project" value="InterPro"/>
</dbReference>
<dbReference type="Gene3D" id="3.90.70.10">
    <property type="entry name" value="Cysteine proteinases"/>
    <property type="match status" value="2"/>
</dbReference>
<dbReference type="GO" id="GO:0005634">
    <property type="term" value="C:nucleus"/>
    <property type="evidence" value="ECO:0007669"/>
    <property type="project" value="TreeGrafter"/>
</dbReference>
<dbReference type="PANTHER" id="PTHR24006:SF702">
    <property type="entry name" value="UBIQUITIN CARBOXYL-TERMINAL HYDROLASE 47"/>
    <property type="match status" value="1"/>
</dbReference>
<proteinExistence type="predicted"/>
<dbReference type="InterPro" id="IPR038765">
    <property type="entry name" value="Papain-like_cys_pep_sf"/>
</dbReference>
<dbReference type="PROSITE" id="PS00973">
    <property type="entry name" value="USP_2"/>
    <property type="match status" value="1"/>
</dbReference>
<dbReference type="PROSITE" id="PS50235">
    <property type="entry name" value="USP_3"/>
    <property type="match status" value="1"/>
</dbReference>
<dbReference type="GO" id="GO:0005829">
    <property type="term" value="C:cytosol"/>
    <property type="evidence" value="ECO:0007669"/>
    <property type="project" value="TreeGrafter"/>
</dbReference>
<dbReference type="InterPro" id="IPR028889">
    <property type="entry name" value="USP"/>
</dbReference>
<name>A0A3P8I6B0_9TREM</name>
<dbReference type="EMBL" id="UZAN01046980">
    <property type="protein sequence ID" value="VDP84865.1"/>
    <property type="molecule type" value="Genomic_DNA"/>
</dbReference>
<evidence type="ECO:0000259" key="2">
    <source>
        <dbReference type="PROSITE" id="PS50235"/>
    </source>
</evidence>
<dbReference type="Pfam" id="PF00443">
    <property type="entry name" value="UCH"/>
    <property type="match status" value="1"/>
</dbReference>
<evidence type="ECO:0000256" key="1">
    <source>
        <dbReference type="SAM" id="MobiDB-lite"/>
    </source>
</evidence>
<reference evidence="3 4" key="1">
    <citation type="submission" date="2018-11" db="EMBL/GenBank/DDBJ databases">
        <authorList>
            <consortium name="Pathogen Informatics"/>
        </authorList>
    </citation>
    <scope>NUCLEOTIDE SEQUENCE [LARGE SCALE GENOMIC DNA]</scope>
    <source>
        <strain evidence="3 4">Egypt</strain>
    </source>
</reference>
<dbReference type="AlphaFoldDB" id="A0A3P8I6B0"/>
<dbReference type="SUPFAM" id="SSF54001">
    <property type="entry name" value="Cysteine proteinases"/>
    <property type="match status" value="1"/>
</dbReference>
<protein>
    <recommendedName>
        <fullName evidence="2">USP domain-containing protein</fullName>
    </recommendedName>
</protein>
<dbReference type="InterPro" id="IPR018200">
    <property type="entry name" value="USP_CS"/>
</dbReference>
<sequence>MTTSFGWQASEVLQQQDIHELCRVMFDALEKKLKSEKSARQTLKENDAQGDYVVVDHAQSTHHDLINRLYQGQRFDRVRCCVCQSVSNKPATFLDIQVPLRPFGLDVSSYSSLDEAFRAMLEPERLDGPNQYYCSHCGVKQDAMLDCVYERMPYLLSLQLMRFTFDPRTGNRIKLHDRVSFPLEDWDITEFIVPSCDSPNSANSSGPSCGARGDSELFDDDEAVVCSLNEDGQQYTGSGVNGVLSASSTTEPIEDEDIELGTDSGANSGIDSSAFLFAHDLQFRPMKCFHTTPHNDRPQFMEVPAHNKHAYPLKDPAVATTSAEGHILDRTPTKVTAMETKHTAQGSTISKPPSKWVYTLFSIVVHSGSISGGHYYAYIKSFTDNQWYQFNDRHVTKASYTDLLNTFGAKQTSYASRASAYYLMYRRIDPLANEDFLSEDQFPPHIAEIQIRAEEAEEEAKRIRAMSLCKISVFTRSPGTNEVITSLVSVYKDQTMDDAIISARAALLPLYADSKDVSCRLIQYSQNHDCFGQSVDYAVWHRTTSHENAISQRDSNDLLGYSDHEVPPPPPRSTEASTSTCALGSIHTEEPKAAPACGTVGPLLVDEFINKTRTLWLEHRLNVPGALESSSVVNQWRTYEPKGKFIFPMSRFSNELTVVLMR</sequence>
<keyword evidence="4" id="KW-1185">Reference proteome</keyword>
<dbReference type="InterPro" id="IPR001394">
    <property type="entry name" value="Peptidase_C19_UCH"/>
</dbReference>
<organism evidence="3 4">
    <name type="scientific">Echinostoma caproni</name>
    <dbReference type="NCBI Taxonomy" id="27848"/>
    <lineage>
        <taxon>Eukaryota</taxon>
        <taxon>Metazoa</taxon>
        <taxon>Spiralia</taxon>
        <taxon>Lophotrochozoa</taxon>
        <taxon>Platyhelminthes</taxon>
        <taxon>Trematoda</taxon>
        <taxon>Digenea</taxon>
        <taxon>Plagiorchiida</taxon>
        <taxon>Echinostomata</taxon>
        <taxon>Echinostomatoidea</taxon>
        <taxon>Echinostomatidae</taxon>
        <taxon>Echinostoma</taxon>
    </lineage>
</organism>
<dbReference type="Proteomes" id="UP000272942">
    <property type="component" value="Unassembled WGS sequence"/>
</dbReference>
<dbReference type="GO" id="GO:0016579">
    <property type="term" value="P:protein deubiquitination"/>
    <property type="evidence" value="ECO:0007669"/>
    <property type="project" value="InterPro"/>
</dbReference>
<feature type="domain" description="USP" evidence="2">
    <location>
        <begin position="1"/>
        <end position="428"/>
    </location>
</feature>
<feature type="region of interest" description="Disordered" evidence="1">
    <location>
        <begin position="551"/>
        <end position="578"/>
    </location>
</feature>